<protein>
    <recommendedName>
        <fullName evidence="4">40S ribosomal protein S25</fullName>
    </recommendedName>
</protein>
<proteinExistence type="inferred from homology"/>
<accession>A0ABQ5K3S5</accession>
<evidence type="ECO:0000256" key="3">
    <source>
        <dbReference type="ARBA" id="ARBA00023274"/>
    </source>
</evidence>
<evidence type="ECO:0000313" key="5">
    <source>
        <dbReference type="EMBL" id="GKT27225.1"/>
    </source>
</evidence>
<evidence type="ECO:0000256" key="4">
    <source>
        <dbReference type="RuleBase" id="RU366057"/>
    </source>
</evidence>
<keyword evidence="2 4" id="KW-0689">Ribosomal protein</keyword>
<dbReference type="Gene3D" id="3.30.63.20">
    <property type="match status" value="1"/>
</dbReference>
<dbReference type="InterPro" id="IPR004977">
    <property type="entry name" value="Ribosomal_eS25"/>
</dbReference>
<dbReference type="PANTHER" id="PTHR12850">
    <property type="entry name" value="40S RIBOSOMAL PROTEIN S25"/>
    <property type="match status" value="1"/>
</dbReference>
<comment type="similarity">
    <text evidence="1 4">Belongs to the eukaryotic ribosomal protein eS25 family.</text>
</comment>
<comment type="caution">
    <text evidence="5">The sequence shown here is derived from an EMBL/GenBank/DDBJ whole genome shotgun (WGS) entry which is preliminary data.</text>
</comment>
<evidence type="ECO:0000313" key="6">
    <source>
        <dbReference type="Proteomes" id="UP001057375"/>
    </source>
</evidence>
<dbReference type="EMBL" id="BQXS01012721">
    <property type="protein sequence ID" value="GKT27225.1"/>
    <property type="molecule type" value="Genomic_DNA"/>
</dbReference>
<evidence type="ECO:0000256" key="2">
    <source>
        <dbReference type="ARBA" id="ARBA00022980"/>
    </source>
</evidence>
<dbReference type="InterPro" id="IPR036390">
    <property type="entry name" value="WH_DNA-bd_sf"/>
</dbReference>
<reference evidence="5" key="1">
    <citation type="submission" date="2022-03" db="EMBL/GenBank/DDBJ databases">
        <title>Draft genome sequence of Aduncisulcus paluster, a free-living microaerophilic Fornicata.</title>
        <authorList>
            <person name="Yuyama I."/>
            <person name="Kume K."/>
            <person name="Tamura T."/>
            <person name="Inagaki Y."/>
            <person name="Hashimoto T."/>
        </authorList>
    </citation>
    <scope>NUCLEOTIDE SEQUENCE</scope>
    <source>
        <strain evidence="5">NY0171</strain>
    </source>
</reference>
<dbReference type="Pfam" id="PF03297">
    <property type="entry name" value="Ribosomal_S25"/>
    <property type="match status" value="1"/>
</dbReference>
<dbReference type="SUPFAM" id="SSF46785">
    <property type="entry name" value="Winged helix' DNA-binding domain"/>
    <property type="match status" value="1"/>
</dbReference>
<dbReference type="GO" id="GO:0005840">
    <property type="term" value="C:ribosome"/>
    <property type="evidence" value="ECO:0007669"/>
    <property type="project" value="UniProtKB-KW"/>
</dbReference>
<dbReference type="Proteomes" id="UP001057375">
    <property type="component" value="Unassembled WGS sequence"/>
</dbReference>
<keyword evidence="6" id="KW-1185">Reference proteome</keyword>
<name>A0ABQ5K3S5_9EUKA</name>
<gene>
    <name evidence="5" type="ORF">ADUPG1_013688</name>
</gene>
<sequence length="87" mass="9787">MAGKKWSKEKSGDKVNHAILLKDKAAYDRVERACRNSPMISISELISTHKINGSLARRCLKELEEKGAIVPVIKARRQVIYRGAPKE</sequence>
<evidence type="ECO:0000256" key="1">
    <source>
        <dbReference type="ARBA" id="ARBA00009106"/>
    </source>
</evidence>
<keyword evidence="3 4" id="KW-0687">Ribonucleoprotein</keyword>
<organism evidence="5 6">
    <name type="scientific">Aduncisulcus paluster</name>
    <dbReference type="NCBI Taxonomy" id="2918883"/>
    <lineage>
        <taxon>Eukaryota</taxon>
        <taxon>Metamonada</taxon>
        <taxon>Carpediemonas-like organisms</taxon>
        <taxon>Aduncisulcus</taxon>
    </lineage>
</organism>